<feature type="signal peptide" evidence="2">
    <location>
        <begin position="1"/>
        <end position="26"/>
    </location>
</feature>
<evidence type="ECO:0000259" key="3">
    <source>
        <dbReference type="Pfam" id="PF01471"/>
    </source>
</evidence>
<dbReference type="RefSeq" id="WP_155316937.1">
    <property type="nucleotide sequence ID" value="NZ_AP021874.1"/>
</dbReference>
<evidence type="ECO:0000256" key="1">
    <source>
        <dbReference type="SAM" id="Coils"/>
    </source>
</evidence>
<dbReference type="KEGG" id="dalk:DSCA_27540"/>
<dbReference type="InterPro" id="IPR002477">
    <property type="entry name" value="Peptidoglycan-bd-like"/>
</dbReference>
<reference evidence="4 5" key="1">
    <citation type="submission" date="2019-11" db="EMBL/GenBank/DDBJ databases">
        <title>Comparative genomics of hydrocarbon-degrading Desulfosarcina strains.</title>
        <authorList>
            <person name="Watanabe M."/>
            <person name="Kojima H."/>
            <person name="Fukui M."/>
        </authorList>
    </citation>
    <scope>NUCLEOTIDE SEQUENCE [LARGE SCALE GENOMIC DNA]</scope>
    <source>
        <strain evidence="4 5">PL12</strain>
    </source>
</reference>
<evidence type="ECO:0000313" key="5">
    <source>
        <dbReference type="Proteomes" id="UP000427906"/>
    </source>
</evidence>
<gene>
    <name evidence="4" type="ORF">DSCA_27540</name>
</gene>
<accession>A0A5K7YRA6</accession>
<evidence type="ECO:0000256" key="2">
    <source>
        <dbReference type="SAM" id="SignalP"/>
    </source>
</evidence>
<keyword evidence="5" id="KW-1185">Reference proteome</keyword>
<dbReference type="Pfam" id="PF01471">
    <property type="entry name" value="PG_binding_1"/>
    <property type="match status" value="1"/>
</dbReference>
<keyword evidence="1" id="KW-0175">Coiled coil</keyword>
<evidence type="ECO:0000313" key="4">
    <source>
        <dbReference type="EMBL" id="BBO68824.1"/>
    </source>
</evidence>
<name>A0A5K7YRA6_9BACT</name>
<dbReference type="InterPro" id="IPR036365">
    <property type="entry name" value="PGBD-like_sf"/>
</dbReference>
<proteinExistence type="predicted"/>
<dbReference type="OrthoDB" id="5512387at2"/>
<dbReference type="InterPro" id="IPR036366">
    <property type="entry name" value="PGBDSf"/>
</dbReference>
<organism evidence="4 5">
    <name type="scientific">Desulfosarcina alkanivorans</name>
    <dbReference type="NCBI Taxonomy" id="571177"/>
    <lineage>
        <taxon>Bacteria</taxon>
        <taxon>Pseudomonadati</taxon>
        <taxon>Thermodesulfobacteriota</taxon>
        <taxon>Desulfobacteria</taxon>
        <taxon>Desulfobacterales</taxon>
        <taxon>Desulfosarcinaceae</taxon>
        <taxon>Desulfosarcina</taxon>
    </lineage>
</organism>
<dbReference type="PROSITE" id="PS51257">
    <property type="entry name" value="PROKAR_LIPOPROTEIN"/>
    <property type="match status" value="1"/>
</dbReference>
<dbReference type="Gene3D" id="1.10.101.10">
    <property type="entry name" value="PGBD-like superfamily/PGBD"/>
    <property type="match status" value="1"/>
</dbReference>
<sequence length="385" mass="43333">MKSNAHRIFAVLLLATFSVWVGCSHNAPPELSNLQKELNEKENEINRLASENSKKDSEISLLANENSKKDNQLKAYEERIDQQAKNAAMQDASSPEASLYPPEANPGECFARVFVPPTYATASERVLTRSASERLEIVPARYEWVEEKVMVKAASERIEVIPAKYGWKEEQVLVKAASSRLEQIPAKYERVESKVLAKEAHVVWKKGRGPIEKVDNTTGEIMCLVEVPASYKTVKKTVMVTPPGTRKVDIPAEFKTVRKRVMLEPPQERTITIPAEYETVKVRKMVSGPQERRIPVAEEYQTVTKTVKTDDGHMEWRRIMCETNVTPDVVTNIQRTLHNAGYDPGPIDGVLGRQTASALKSYQRDHRMAEGGLTYETVKKLGITL</sequence>
<feature type="domain" description="Peptidoglycan binding-like" evidence="3">
    <location>
        <begin position="329"/>
        <end position="381"/>
    </location>
</feature>
<dbReference type="SUPFAM" id="SSF47090">
    <property type="entry name" value="PGBD-like"/>
    <property type="match status" value="1"/>
</dbReference>
<dbReference type="AlphaFoldDB" id="A0A5K7YRA6"/>
<dbReference type="Proteomes" id="UP000427906">
    <property type="component" value="Chromosome"/>
</dbReference>
<keyword evidence="2" id="KW-0732">Signal</keyword>
<feature type="chain" id="PRO_5024274405" description="Peptidoglycan binding-like domain-containing protein" evidence="2">
    <location>
        <begin position="27"/>
        <end position="385"/>
    </location>
</feature>
<feature type="coiled-coil region" evidence="1">
    <location>
        <begin position="31"/>
        <end position="86"/>
    </location>
</feature>
<protein>
    <recommendedName>
        <fullName evidence="3">Peptidoglycan binding-like domain-containing protein</fullName>
    </recommendedName>
</protein>
<dbReference type="EMBL" id="AP021874">
    <property type="protein sequence ID" value="BBO68824.1"/>
    <property type="molecule type" value="Genomic_DNA"/>
</dbReference>